<organism evidence="2 3">
    <name type="scientific">Phrynocephalus forsythii</name>
    <dbReference type="NCBI Taxonomy" id="171643"/>
    <lineage>
        <taxon>Eukaryota</taxon>
        <taxon>Metazoa</taxon>
        <taxon>Chordata</taxon>
        <taxon>Craniata</taxon>
        <taxon>Vertebrata</taxon>
        <taxon>Euteleostomi</taxon>
        <taxon>Lepidosauria</taxon>
        <taxon>Squamata</taxon>
        <taxon>Bifurcata</taxon>
        <taxon>Unidentata</taxon>
        <taxon>Episquamata</taxon>
        <taxon>Toxicofera</taxon>
        <taxon>Iguania</taxon>
        <taxon>Acrodonta</taxon>
        <taxon>Agamidae</taxon>
        <taxon>Agaminae</taxon>
        <taxon>Phrynocephalus</taxon>
    </lineage>
</organism>
<protein>
    <submittedName>
        <fullName evidence="2">Uncharacterized protein</fullName>
    </submittedName>
</protein>
<keyword evidence="3" id="KW-1185">Reference proteome</keyword>
<sequence length="158" mass="18207">NEFWDYLLNQTRHFGPRDGFGHLEFAHNFAPKQAKMDADGEDKKLRTRSGGTNAHVDSTAQELSHCCRCCHPQRLQIGFTSRSQAGCLRGCTKLRLLGTCRDTLLEGSVHWLYFWVVVAAEEEEEEEDQINIFNACYNIYKQNKQPRFQKLLQKAIIA</sequence>
<feature type="region of interest" description="Disordered" evidence="1">
    <location>
        <begin position="34"/>
        <end position="54"/>
    </location>
</feature>
<feature type="non-terminal residue" evidence="2">
    <location>
        <position position="158"/>
    </location>
</feature>
<evidence type="ECO:0000256" key="1">
    <source>
        <dbReference type="SAM" id="MobiDB-lite"/>
    </source>
</evidence>
<dbReference type="AlphaFoldDB" id="A0A9Q0Y1N5"/>
<dbReference type="OrthoDB" id="10609160at2759"/>
<feature type="compositionally biased region" description="Basic and acidic residues" evidence="1">
    <location>
        <begin position="34"/>
        <end position="44"/>
    </location>
</feature>
<proteinExistence type="predicted"/>
<comment type="caution">
    <text evidence="2">The sequence shown here is derived from an EMBL/GenBank/DDBJ whole genome shotgun (WGS) entry which is preliminary data.</text>
</comment>
<evidence type="ECO:0000313" key="2">
    <source>
        <dbReference type="EMBL" id="KAJ7338815.1"/>
    </source>
</evidence>
<name>A0A9Q0Y1N5_9SAUR</name>
<evidence type="ECO:0000313" key="3">
    <source>
        <dbReference type="Proteomes" id="UP001142489"/>
    </source>
</evidence>
<reference evidence="2" key="1">
    <citation type="journal article" date="2023" name="DNA Res.">
        <title>Chromosome-level genome assembly of Phrynocephalus forsythii using third-generation DNA sequencing and Hi-C analysis.</title>
        <authorList>
            <person name="Qi Y."/>
            <person name="Zhao W."/>
            <person name="Zhao Y."/>
            <person name="Niu C."/>
            <person name="Cao S."/>
            <person name="Zhang Y."/>
        </authorList>
    </citation>
    <scope>NUCLEOTIDE SEQUENCE</scope>
    <source>
        <tissue evidence="2">Muscle</tissue>
    </source>
</reference>
<gene>
    <name evidence="2" type="ORF">JRQ81_012717</name>
</gene>
<dbReference type="Proteomes" id="UP001142489">
    <property type="component" value="Unassembled WGS sequence"/>
</dbReference>
<accession>A0A9Q0Y1N5</accession>
<dbReference type="EMBL" id="JAPFRF010000003">
    <property type="protein sequence ID" value="KAJ7338815.1"/>
    <property type="molecule type" value="Genomic_DNA"/>
</dbReference>